<evidence type="ECO:0000256" key="1">
    <source>
        <dbReference type="SAM" id="MobiDB-lite"/>
    </source>
</evidence>
<evidence type="ECO:0008006" key="4">
    <source>
        <dbReference type="Google" id="ProtNLM"/>
    </source>
</evidence>
<gene>
    <name evidence="2" type="ORF">BJY01DRAFT_98259</name>
</gene>
<name>A0ABR4IYR9_9EURO</name>
<organism evidence="2 3">
    <name type="scientific">Aspergillus pseudoustus</name>
    <dbReference type="NCBI Taxonomy" id="1810923"/>
    <lineage>
        <taxon>Eukaryota</taxon>
        <taxon>Fungi</taxon>
        <taxon>Dikarya</taxon>
        <taxon>Ascomycota</taxon>
        <taxon>Pezizomycotina</taxon>
        <taxon>Eurotiomycetes</taxon>
        <taxon>Eurotiomycetidae</taxon>
        <taxon>Eurotiales</taxon>
        <taxon>Aspergillaceae</taxon>
        <taxon>Aspergillus</taxon>
        <taxon>Aspergillus subgen. Nidulantes</taxon>
    </lineage>
</organism>
<evidence type="ECO:0000313" key="3">
    <source>
        <dbReference type="Proteomes" id="UP001610446"/>
    </source>
</evidence>
<reference evidence="2 3" key="1">
    <citation type="submission" date="2024-07" db="EMBL/GenBank/DDBJ databases">
        <title>Section-level genome sequencing and comparative genomics of Aspergillus sections Usti and Cavernicolus.</title>
        <authorList>
            <consortium name="Lawrence Berkeley National Laboratory"/>
            <person name="Nybo J.L."/>
            <person name="Vesth T.C."/>
            <person name="Theobald S."/>
            <person name="Frisvad J.C."/>
            <person name="Larsen T.O."/>
            <person name="Kjaerboelling I."/>
            <person name="Rothschild-Mancinelli K."/>
            <person name="Lyhne E.K."/>
            <person name="Kogle M.E."/>
            <person name="Barry K."/>
            <person name="Clum A."/>
            <person name="Na H."/>
            <person name="Ledsgaard L."/>
            <person name="Lin J."/>
            <person name="Lipzen A."/>
            <person name="Kuo A."/>
            <person name="Riley R."/>
            <person name="Mondo S."/>
            <person name="Labutti K."/>
            <person name="Haridas S."/>
            <person name="Pangalinan J."/>
            <person name="Salamov A.A."/>
            <person name="Simmons B.A."/>
            <person name="Magnuson J.K."/>
            <person name="Chen J."/>
            <person name="Drula E."/>
            <person name="Henrissat B."/>
            <person name="Wiebenga A."/>
            <person name="Lubbers R.J."/>
            <person name="Gomes A.C."/>
            <person name="Makela M.R."/>
            <person name="Stajich J."/>
            <person name="Grigoriev I.V."/>
            <person name="Mortensen U.H."/>
            <person name="De Vries R.P."/>
            <person name="Baker S.E."/>
            <person name="Andersen M.R."/>
        </authorList>
    </citation>
    <scope>NUCLEOTIDE SEQUENCE [LARGE SCALE GENOMIC DNA]</scope>
    <source>
        <strain evidence="2 3">CBS 123904</strain>
    </source>
</reference>
<comment type="caution">
    <text evidence="2">The sequence shown here is derived from an EMBL/GenBank/DDBJ whole genome shotgun (WGS) entry which is preliminary data.</text>
</comment>
<proteinExistence type="predicted"/>
<accession>A0ABR4IYR9</accession>
<protein>
    <recommendedName>
        <fullName evidence="4">F-box domain-containing protein</fullName>
    </recommendedName>
</protein>
<feature type="region of interest" description="Disordered" evidence="1">
    <location>
        <begin position="92"/>
        <end position="135"/>
    </location>
</feature>
<dbReference type="EMBL" id="JBFXLU010000253">
    <property type="protein sequence ID" value="KAL2832796.1"/>
    <property type="molecule type" value="Genomic_DNA"/>
</dbReference>
<dbReference type="Proteomes" id="UP001610446">
    <property type="component" value="Unassembled WGS sequence"/>
</dbReference>
<feature type="compositionally biased region" description="Acidic residues" evidence="1">
    <location>
        <begin position="92"/>
        <end position="114"/>
    </location>
</feature>
<keyword evidence="3" id="KW-1185">Reference proteome</keyword>
<sequence length="430" mass="49630">MFEYFPVEILSIIFENVTHDLLAEKRFHDAHRLLLVSTSVQTMVEPILYRSIKDDDPRVEPIFWAVVGRPRLAQLVKRFDLIDEYTDRDYVDLEEEERMEEEDGEDEQGEEEEERKENANSKSDGSHPCSRSEGDAKSRQLDAAVAILKSKFQTCGDSIRSWEDHWTQRLMKLRPDAIQWALLVQLSNLTSLTLEVKRGKLAQMAILLHLPRLETLDFTIAVGGEGKWSGDVSSENILESIISSTNRLKSLRFENISGSCYSPEQHDAEELKEIIDRHAETLESLDIVCGMDDEKDWRMEQECTDIVGSFGSMKHFTRLSNLTLQLEVLLGKPADNEHRLKDVLPPNLYGLTLLNLPDYHGQEDSDRIWEDEDFIPHFEELARAAEDSQNFASLQSVRMHLTRKDEFNPHRSGNYEESILAESRIDFGWF</sequence>
<evidence type="ECO:0000313" key="2">
    <source>
        <dbReference type="EMBL" id="KAL2832796.1"/>
    </source>
</evidence>